<organism evidence="2 3">
    <name type="scientific">Apiotrichum porosum</name>
    <dbReference type="NCBI Taxonomy" id="105984"/>
    <lineage>
        <taxon>Eukaryota</taxon>
        <taxon>Fungi</taxon>
        <taxon>Dikarya</taxon>
        <taxon>Basidiomycota</taxon>
        <taxon>Agaricomycotina</taxon>
        <taxon>Tremellomycetes</taxon>
        <taxon>Trichosporonales</taxon>
        <taxon>Trichosporonaceae</taxon>
        <taxon>Apiotrichum</taxon>
    </lineage>
</organism>
<feature type="region of interest" description="Disordered" evidence="1">
    <location>
        <begin position="24"/>
        <end position="311"/>
    </location>
</feature>
<evidence type="ECO:0000313" key="2">
    <source>
        <dbReference type="EMBL" id="RSH76530.1"/>
    </source>
</evidence>
<evidence type="ECO:0000313" key="3">
    <source>
        <dbReference type="Proteomes" id="UP000279236"/>
    </source>
</evidence>
<proteinExistence type="predicted"/>
<protein>
    <submittedName>
        <fullName evidence="2">Uncharacterized protein</fullName>
    </submittedName>
</protein>
<evidence type="ECO:0000256" key="1">
    <source>
        <dbReference type="SAM" id="MobiDB-lite"/>
    </source>
</evidence>
<feature type="compositionally biased region" description="Low complexity" evidence="1">
    <location>
        <begin position="84"/>
        <end position="102"/>
    </location>
</feature>
<feature type="region of interest" description="Disordered" evidence="1">
    <location>
        <begin position="343"/>
        <end position="379"/>
    </location>
</feature>
<accession>A0A427XCB8</accession>
<feature type="compositionally biased region" description="Acidic residues" evidence="1">
    <location>
        <begin position="39"/>
        <end position="50"/>
    </location>
</feature>
<feature type="compositionally biased region" description="Low complexity" evidence="1">
    <location>
        <begin position="204"/>
        <end position="219"/>
    </location>
</feature>
<feature type="region of interest" description="Disordered" evidence="1">
    <location>
        <begin position="415"/>
        <end position="486"/>
    </location>
</feature>
<dbReference type="RefSeq" id="XP_028471677.1">
    <property type="nucleotide sequence ID" value="XM_028621042.1"/>
</dbReference>
<dbReference type="GeneID" id="39590062"/>
<feature type="compositionally biased region" description="Gly residues" evidence="1">
    <location>
        <begin position="457"/>
        <end position="469"/>
    </location>
</feature>
<dbReference type="EMBL" id="RSCE01000024">
    <property type="protein sequence ID" value="RSH76530.1"/>
    <property type="molecule type" value="Genomic_DNA"/>
</dbReference>
<dbReference type="AlphaFoldDB" id="A0A427XCB8"/>
<reference evidence="2 3" key="1">
    <citation type="submission" date="2018-11" db="EMBL/GenBank/DDBJ databases">
        <title>Genome sequence of Apiotrichum porosum DSM 27194.</title>
        <authorList>
            <person name="Aliyu H."/>
            <person name="Gorte O."/>
            <person name="Ochsenreither K."/>
        </authorList>
    </citation>
    <scope>NUCLEOTIDE SEQUENCE [LARGE SCALE GENOMIC DNA]</scope>
    <source>
        <strain evidence="2 3">DSM 27194</strain>
    </source>
</reference>
<dbReference type="Proteomes" id="UP000279236">
    <property type="component" value="Unassembled WGS sequence"/>
</dbReference>
<feature type="compositionally biased region" description="Polar residues" evidence="1">
    <location>
        <begin position="55"/>
        <end position="75"/>
    </location>
</feature>
<feature type="compositionally biased region" description="Basic and acidic residues" evidence="1">
    <location>
        <begin position="252"/>
        <end position="266"/>
    </location>
</feature>
<feature type="compositionally biased region" description="Basic residues" evidence="1">
    <location>
        <begin position="470"/>
        <end position="486"/>
    </location>
</feature>
<sequence length="486" mass="51989">MPAIDISGERAAIPHAAITKHITPGRQFLPVSSSPAGLAEEDDDDDDDTDPERTPVNNNNMPPTASKTSAQQTLPSLIPGFLDRSTASTASPSASTTRTLRTATHKRTTSTIHSPTTASSSKPSSHLPPSSIPMIDDDDEFEGIQEISESEFPPELVPRSVRKRPRTSIGTKNGEFCGELTGRAMLTRPATPPSSNWDTDAIDLSGPSSSPPLLRSSRTSPDKMDTSPIPPRKPPTRRRVVSDTDMDESDDDRVPLTKPASKDKGKGKARPIVEFTPEPEVEPEALPGLGASKSRTAHRGSGGSDADESDEFDFDDLDATALYGLPFPGDGYNMPNFAARSRSAQMVEDDDDRDPLAAIGITNRPKTKTPKGKTSATGGVQALANTTSLPVVEFADLTLLPQLDERWQAFYRDHWRRGADNSDDERDGGGGGGGGGRRDDGDEEQEFGVAVQASKPGRGGFGRFGGRPSRGGRGKARGWKRGRGKR</sequence>
<keyword evidence="3" id="KW-1185">Reference proteome</keyword>
<comment type="caution">
    <text evidence="2">The sequence shown here is derived from an EMBL/GenBank/DDBJ whole genome shotgun (WGS) entry which is preliminary data.</text>
</comment>
<gene>
    <name evidence="2" type="ORF">EHS24_005519</name>
</gene>
<feature type="compositionally biased region" description="Low complexity" evidence="1">
    <location>
        <begin position="109"/>
        <end position="133"/>
    </location>
</feature>
<name>A0A427XCB8_9TREE</name>